<proteinExistence type="inferred from homology"/>
<reference evidence="5" key="2">
    <citation type="submission" date="2025-05" db="UniProtKB">
        <authorList>
            <consortium name="EnsemblMetazoa"/>
        </authorList>
    </citation>
    <scope>IDENTIFICATION</scope>
    <source>
        <strain evidence="5">Foshan</strain>
    </source>
</reference>
<dbReference type="PROSITE" id="PS50240">
    <property type="entry name" value="TRYPSIN_DOM"/>
    <property type="match status" value="1"/>
</dbReference>
<dbReference type="Pfam" id="PF00089">
    <property type="entry name" value="Trypsin"/>
    <property type="match status" value="1"/>
</dbReference>
<comment type="similarity">
    <text evidence="3">Belongs to the peptidase S1 family. CLIP subfamily.</text>
</comment>
<dbReference type="SUPFAM" id="SSF50494">
    <property type="entry name" value="Trypsin-like serine proteases"/>
    <property type="match status" value="1"/>
</dbReference>
<dbReference type="InterPro" id="IPR001254">
    <property type="entry name" value="Trypsin_dom"/>
</dbReference>
<dbReference type="RefSeq" id="XP_062701548.1">
    <property type="nucleotide sequence ID" value="XM_062845564.1"/>
</dbReference>
<dbReference type="Gene3D" id="2.40.10.10">
    <property type="entry name" value="Trypsin-like serine proteases"/>
    <property type="match status" value="2"/>
</dbReference>
<keyword evidence="1" id="KW-1015">Disulfide bond</keyword>
<dbReference type="InterPro" id="IPR001314">
    <property type="entry name" value="Peptidase_S1A"/>
</dbReference>
<dbReference type="CDD" id="cd00190">
    <property type="entry name" value="Tryp_SPc"/>
    <property type="match status" value="1"/>
</dbReference>
<organism evidence="5 6">
    <name type="scientific">Aedes albopictus</name>
    <name type="common">Asian tiger mosquito</name>
    <name type="synonym">Stegomyia albopicta</name>
    <dbReference type="NCBI Taxonomy" id="7160"/>
    <lineage>
        <taxon>Eukaryota</taxon>
        <taxon>Metazoa</taxon>
        <taxon>Ecdysozoa</taxon>
        <taxon>Arthropoda</taxon>
        <taxon>Hexapoda</taxon>
        <taxon>Insecta</taxon>
        <taxon>Pterygota</taxon>
        <taxon>Neoptera</taxon>
        <taxon>Endopterygota</taxon>
        <taxon>Diptera</taxon>
        <taxon>Nematocera</taxon>
        <taxon>Culicoidea</taxon>
        <taxon>Culicidae</taxon>
        <taxon>Culicinae</taxon>
        <taxon>Aedini</taxon>
        <taxon>Aedes</taxon>
        <taxon>Stegomyia</taxon>
    </lineage>
</organism>
<evidence type="ECO:0000259" key="4">
    <source>
        <dbReference type="PROSITE" id="PS50240"/>
    </source>
</evidence>
<protein>
    <recommendedName>
        <fullName evidence="4">Peptidase S1 domain-containing protein</fullName>
    </recommendedName>
</protein>
<dbReference type="InterPro" id="IPR051487">
    <property type="entry name" value="Ser/Thr_Proteases_Immune/Dev"/>
</dbReference>
<evidence type="ECO:0000313" key="6">
    <source>
        <dbReference type="Proteomes" id="UP000069940"/>
    </source>
</evidence>
<dbReference type="InterPro" id="IPR009003">
    <property type="entry name" value="Peptidase_S1_PA"/>
</dbReference>
<reference evidence="6" key="1">
    <citation type="journal article" date="2015" name="Proc. Natl. Acad. Sci. U.S.A.">
        <title>Genome sequence of the Asian Tiger mosquito, Aedes albopictus, reveals insights into its biology, genetics, and evolution.</title>
        <authorList>
            <person name="Chen X.G."/>
            <person name="Jiang X."/>
            <person name="Gu J."/>
            <person name="Xu M."/>
            <person name="Wu Y."/>
            <person name="Deng Y."/>
            <person name="Zhang C."/>
            <person name="Bonizzoni M."/>
            <person name="Dermauw W."/>
            <person name="Vontas J."/>
            <person name="Armbruster P."/>
            <person name="Huang X."/>
            <person name="Yang Y."/>
            <person name="Zhang H."/>
            <person name="He W."/>
            <person name="Peng H."/>
            <person name="Liu Y."/>
            <person name="Wu K."/>
            <person name="Chen J."/>
            <person name="Lirakis M."/>
            <person name="Topalis P."/>
            <person name="Van Leeuwen T."/>
            <person name="Hall A.B."/>
            <person name="Jiang X."/>
            <person name="Thorpe C."/>
            <person name="Mueller R.L."/>
            <person name="Sun C."/>
            <person name="Waterhouse R.M."/>
            <person name="Yan G."/>
            <person name="Tu Z.J."/>
            <person name="Fang X."/>
            <person name="James A.A."/>
        </authorList>
    </citation>
    <scope>NUCLEOTIDE SEQUENCE [LARGE SCALE GENOMIC DNA]</scope>
    <source>
        <strain evidence="6">Foshan</strain>
    </source>
</reference>
<dbReference type="SMART" id="SM00020">
    <property type="entry name" value="Tryp_SPc"/>
    <property type="match status" value="1"/>
</dbReference>
<keyword evidence="2" id="KW-0325">Glycoprotein</keyword>
<dbReference type="EnsemblMetazoa" id="AALFPA23_025166.R37506">
    <property type="protein sequence ID" value="AALFPA23_025166.P37506"/>
    <property type="gene ID" value="AALFPA23_025166"/>
</dbReference>
<evidence type="ECO:0000313" key="5">
    <source>
        <dbReference type="EnsemblMetazoa" id="AALFPA23_025166.P37506"/>
    </source>
</evidence>
<dbReference type="GeneID" id="115260467"/>
<evidence type="ECO:0000256" key="2">
    <source>
        <dbReference type="ARBA" id="ARBA00023180"/>
    </source>
</evidence>
<keyword evidence="6" id="KW-1185">Reference proteome</keyword>
<dbReference type="PANTHER" id="PTHR24256">
    <property type="entry name" value="TRYPTASE-RELATED"/>
    <property type="match status" value="1"/>
</dbReference>
<evidence type="ECO:0000256" key="1">
    <source>
        <dbReference type="ARBA" id="ARBA00023157"/>
    </source>
</evidence>
<sequence length="242" mass="26940">MGRGCSAQSKIGKFKVQCGCALVHHRWVLTAAYCITGVSRKLSVHSVRFNEWNTKRKANCAGQDDAERCRAKYEIEKQFPHPSYSISNPSKRHDIGLLKTKVNVEFTEFVTPICLPFSETFRDLRIEGDYFTVTGWGQTDQKTPGLQRHATIRGQTHLVCDAAFKSQLVSLAKGQICAGEAEGQGFCRTDPGSPLIFEDEWPKHILGVFSFGAAECGSKSNPGVFTNVVEYLDWIEDVMLGN</sequence>
<accession>A0ABM2A7B4</accession>
<dbReference type="Proteomes" id="UP000069940">
    <property type="component" value="Unassembled WGS sequence"/>
</dbReference>
<feature type="domain" description="Peptidase S1" evidence="4">
    <location>
        <begin position="18"/>
        <end position="240"/>
    </location>
</feature>
<dbReference type="PRINTS" id="PR00722">
    <property type="entry name" value="CHYMOTRYPSIN"/>
</dbReference>
<evidence type="ECO:0000256" key="3">
    <source>
        <dbReference type="ARBA" id="ARBA00024195"/>
    </source>
</evidence>
<dbReference type="InterPro" id="IPR043504">
    <property type="entry name" value="Peptidase_S1_PA_chymotrypsin"/>
</dbReference>
<name>A0ABM2A7B4_AEDAL</name>